<dbReference type="SUPFAM" id="SSF53613">
    <property type="entry name" value="Ribokinase-like"/>
    <property type="match status" value="1"/>
</dbReference>
<dbReference type="PANTHER" id="PTHR43085:SF1">
    <property type="entry name" value="PSEUDOURIDINE KINASE-RELATED"/>
    <property type="match status" value="1"/>
</dbReference>
<dbReference type="InterPro" id="IPR029056">
    <property type="entry name" value="Ribokinase-like"/>
</dbReference>
<keyword evidence="5" id="KW-0067">ATP-binding</keyword>
<dbReference type="InterPro" id="IPR050306">
    <property type="entry name" value="PfkB_Carbo_kinase"/>
</dbReference>
<dbReference type="RefSeq" id="WP_231329319.1">
    <property type="nucleotide sequence ID" value="NZ_CP059572.1"/>
</dbReference>
<keyword evidence="4 8" id="KW-0418">Kinase</keyword>
<dbReference type="CDD" id="cd01167">
    <property type="entry name" value="bac_FRK"/>
    <property type="match status" value="1"/>
</dbReference>
<protein>
    <submittedName>
        <fullName evidence="8">Carbohydrate kinase</fullName>
    </submittedName>
</protein>
<dbReference type="InterPro" id="IPR011611">
    <property type="entry name" value="PfkB_dom"/>
</dbReference>
<gene>
    <name evidence="8" type="ORF">AGRA3207_004812</name>
</gene>
<evidence type="ECO:0000256" key="1">
    <source>
        <dbReference type="ARBA" id="ARBA00010688"/>
    </source>
</evidence>
<keyword evidence="2" id="KW-0808">Transferase</keyword>
<proteinExistence type="inferred from homology"/>
<feature type="domain" description="Carbohydrate kinase PfkB" evidence="7">
    <location>
        <begin position="3"/>
        <end position="307"/>
    </location>
</feature>
<evidence type="ECO:0000256" key="5">
    <source>
        <dbReference type="ARBA" id="ARBA00022840"/>
    </source>
</evidence>
<evidence type="ECO:0000256" key="4">
    <source>
        <dbReference type="ARBA" id="ARBA00022777"/>
    </source>
</evidence>
<comment type="similarity">
    <text evidence="1">Belongs to the carbohydrate kinase PfkB family.</text>
</comment>
<dbReference type="EMBL" id="CP059572">
    <property type="protein sequence ID" value="QXJ23630.1"/>
    <property type="molecule type" value="Genomic_DNA"/>
</dbReference>
<evidence type="ECO:0000313" key="9">
    <source>
        <dbReference type="Proteomes" id="UP001049518"/>
    </source>
</evidence>
<feature type="region of interest" description="Disordered" evidence="6">
    <location>
        <begin position="302"/>
        <end position="321"/>
    </location>
</feature>
<dbReference type="Gene3D" id="3.40.1190.20">
    <property type="match status" value="1"/>
</dbReference>
<sequence length="321" mass="33806">MQAKVLVIGESVADAVISDDRSSGDKTVMTVIAGGGPANTAATLSSLGTPTRFGGRLGQGPLGALLYRRLQESNLDLSASVQVQDPVSLAISSLTPDGQPTYGFYTEGTADWLWTQKELAAIPTNDVCCLHTGSLGLAMRPGGPLIEDLAASLRPNVTISIDPNVRPTLVPIDEYQHRIDRWCQLADIIRLSDEDLAHIAPDTPEKTVFERWHSLGVSLIVTTRGKNGASISLNGETATVPGVSVDVVDTVGAGDSFAAGLLHWLWRHDHLGGRLHKLTLDDALKAATLATHVGALACTTTGPSAAHPSDLPPEAHQLLST</sequence>
<reference evidence="8" key="1">
    <citation type="submission" date="2020-07" db="EMBL/GenBank/DDBJ databases">
        <authorList>
            <person name="Tarantini F.S."/>
            <person name="Hong K.W."/>
            <person name="Chan K.G."/>
        </authorList>
    </citation>
    <scope>NUCLEOTIDE SEQUENCE</scope>
    <source>
        <strain evidence="8">32-07</strain>
    </source>
</reference>
<evidence type="ECO:0000256" key="2">
    <source>
        <dbReference type="ARBA" id="ARBA00022679"/>
    </source>
</evidence>
<dbReference type="InterPro" id="IPR002173">
    <property type="entry name" value="Carboh/pur_kinase_PfkB_CS"/>
</dbReference>
<evidence type="ECO:0000313" key="8">
    <source>
        <dbReference type="EMBL" id="QXJ23630.1"/>
    </source>
</evidence>
<dbReference type="Pfam" id="PF00294">
    <property type="entry name" value="PfkB"/>
    <property type="match status" value="1"/>
</dbReference>
<name>A0ABX8QXY8_9ACTN</name>
<accession>A0ABX8QXY8</accession>
<keyword evidence="9" id="KW-1185">Reference proteome</keyword>
<dbReference type="PROSITE" id="PS00584">
    <property type="entry name" value="PFKB_KINASES_2"/>
    <property type="match status" value="1"/>
</dbReference>
<keyword evidence="3" id="KW-0547">Nucleotide-binding</keyword>
<dbReference type="Proteomes" id="UP001049518">
    <property type="component" value="Chromosome"/>
</dbReference>
<evidence type="ECO:0000256" key="3">
    <source>
        <dbReference type="ARBA" id="ARBA00022741"/>
    </source>
</evidence>
<evidence type="ECO:0000259" key="7">
    <source>
        <dbReference type="Pfam" id="PF00294"/>
    </source>
</evidence>
<dbReference type="PANTHER" id="PTHR43085">
    <property type="entry name" value="HEXOKINASE FAMILY MEMBER"/>
    <property type="match status" value="1"/>
</dbReference>
<dbReference type="PROSITE" id="PS00583">
    <property type="entry name" value="PFKB_KINASES_1"/>
    <property type="match status" value="1"/>
</dbReference>
<dbReference type="GO" id="GO:0016301">
    <property type="term" value="F:kinase activity"/>
    <property type="evidence" value="ECO:0007669"/>
    <property type="project" value="UniProtKB-KW"/>
</dbReference>
<organism evidence="8 9">
    <name type="scientific">Actinomadura graeca</name>
    <dbReference type="NCBI Taxonomy" id="2750812"/>
    <lineage>
        <taxon>Bacteria</taxon>
        <taxon>Bacillati</taxon>
        <taxon>Actinomycetota</taxon>
        <taxon>Actinomycetes</taxon>
        <taxon>Streptosporangiales</taxon>
        <taxon>Thermomonosporaceae</taxon>
        <taxon>Actinomadura</taxon>
    </lineage>
</organism>
<evidence type="ECO:0000256" key="6">
    <source>
        <dbReference type="SAM" id="MobiDB-lite"/>
    </source>
</evidence>